<dbReference type="InterPro" id="IPR002569">
    <property type="entry name" value="Met_Sox_Rdtase_MsrA_dom"/>
</dbReference>
<comment type="catalytic activity">
    <reaction evidence="2 4">
        <text>L-methionyl-[protein] + [thioredoxin]-disulfide + H2O = L-methionyl-(S)-S-oxide-[protein] + [thioredoxin]-dithiol</text>
        <dbReference type="Rhea" id="RHEA:14217"/>
        <dbReference type="Rhea" id="RHEA-COMP:10698"/>
        <dbReference type="Rhea" id="RHEA-COMP:10700"/>
        <dbReference type="Rhea" id="RHEA-COMP:12313"/>
        <dbReference type="Rhea" id="RHEA-COMP:12315"/>
        <dbReference type="ChEBI" id="CHEBI:15377"/>
        <dbReference type="ChEBI" id="CHEBI:16044"/>
        <dbReference type="ChEBI" id="CHEBI:29950"/>
        <dbReference type="ChEBI" id="CHEBI:44120"/>
        <dbReference type="ChEBI" id="CHEBI:50058"/>
        <dbReference type="EC" id="1.8.4.11"/>
    </reaction>
</comment>
<evidence type="ECO:0000256" key="3">
    <source>
        <dbReference type="ARBA" id="ARBA00048782"/>
    </source>
</evidence>
<dbReference type="Gene3D" id="3.30.1060.10">
    <property type="entry name" value="Peptide methionine sulphoxide reductase MsrA"/>
    <property type="match status" value="1"/>
</dbReference>
<name>A0A2N7WTZ5_9BURK</name>
<comment type="similarity">
    <text evidence="4">Belongs to the MsrA Met sulfoxide reductase family.</text>
</comment>
<gene>
    <name evidence="4 6" type="primary">msrA</name>
    <name evidence="6" type="ORF">C0Z20_25510</name>
</gene>
<feature type="active site" evidence="4">
    <location>
        <position position="14"/>
    </location>
</feature>
<dbReference type="EC" id="1.8.4.11" evidence="4"/>
<dbReference type="PANTHER" id="PTHR43774:SF1">
    <property type="entry name" value="PEPTIDE METHIONINE SULFOXIDE REDUCTASE MSRA 2"/>
    <property type="match status" value="1"/>
</dbReference>
<dbReference type="STRING" id="863227.GCA_000373005_02239"/>
<dbReference type="GO" id="GO:0033744">
    <property type="term" value="F:L-methionine:thioredoxin-disulfide S-oxidoreductase activity"/>
    <property type="evidence" value="ECO:0007669"/>
    <property type="project" value="RHEA"/>
</dbReference>
<dbReference type="InterPro" id="IPR036509">
    <property type="entry name" value="Met_Sox_Rdtase_MsrA_sf"/>
</dbReference>
<reference evidence="6 7" key="1">
    <citation type="submission" date="2018-01" db="EMBL/GenBank/DDBJ databases">
        <title>Whole genome analyses suggest that Burkholderia sensu lato contains two further novel genera in the rhizoxinica-symbiotica group Mycetohabitans gen. nov., and Trinickia gen. nov.: implications for the evolution of diazotrophy and nodulation in the Burkholderiaceae.</title>
        <authorList>
            <person name="Estrada-de los Santos P."/>
            <person name="Palmer M."/>
            <person name="Chavez-Ramirez B."/>
            <person name="Beukes C."/>
            <person name="Steenkamp E.T."/>
            <person name="Hirsch A.M."/>
            <person name="Manyaka P."/>
            <person name="Maluk M."/>
            <person name="Lafos M."/>
            <person name="Crook M."/>
            <person name="Gross E."/>
            <person name="Simon M.F."/>
            <person name="Bueno dos Reis Junior F."/>
            <person name="Poole P.S."/>
            <person name="Venter S.N."/>
            <person name="James E.K."/>
        </authorList>
    </citation>
    <scope>NUCLEOTIDE SEQUENCE [LARGE SCALE GENOMIC DNA]</scope>
    <source>
        <strain evidence="6 7">JPY 581</strain>
    </source>
</reference>
<dbReference type="SUPFAM" id="SSF55068">
    <property type="entry name" value="Peptide methionine sulfoxide reductase"/>
    <property type="match status" value="1"/>
</dbReference>
<dbReference type="AlphaFoldDB" id="A0A2N7WTZ5"/>
<evidence type="ECO:0000256" key="2">
    <source>
        <dbReference type="ARBA" id="ARBA00047806"/>
    </source>
</evidence>
<protein>
    <recommendedName>
        <fullName evidence="4">Peptide methionine sulfoxide reductase MsrA</fullName>
        <shortName evidence="4">Protein-methionine-S-oxide reductase</shortName>
        <ecNumber evidence="4">1.8.4.11</ecNumber>
    </recommendedName>
    <alternativeName>
        <fullName evidence="4">Peptide-methionine (S)-S-oxide reductase</fullName>
        <shortName evidence="4">Peptide Met(O) reductase</shortName>
    </alternativeName>
</protein>
<organism evidence="6 7">
    <name type="scientific">Trinickia symbiotica</name>
    <dbReference type="NCBI Taxonomy" id="863227"/>
    <lineage>
        <taxon>Bacteria</taxon>
        <taxon>Pseudomonadati</taxon>
        <taxon>Pseudomonadota</taxon>
        <taxon>Betaproteobacteria</taxon>
        <taxon>Burkholderiales</taxon>
        <taxon>Burkholderiaceae</taxon>
        <taxon>Trinickia</taxon>
    </lineage>
</organism>
<dbReference type="EMBL" id="PNYC01000020">
    <property type="protein sequence ID" value="PMS32811.1"/>
    <property type="molecule type" value="Genomic_DNA"/>
</dbReference>
<dbReference type="OrthoDB" id="4174719at2"/>
<dbReference type="NCBIfam" id="TIGR00401">
    <property type="entry name" value="msrA"/>
    <property type="match status" value="1"/>
</dbReference>
<dbReference type="Proteomes" id="UP000235777">
    <property type="component" value="Unassembled WGS sequence"/>
</dbReference>
<keyword evidence="7" id="KW-1185">Reference proteome</keyword>
<dbReference type="GO" id="GO:0008113">
    <property type="term" value="F:peptide-methionine (S)-S-oxide reductase activity"/>
    <property type="evidence" value="ECO:0007669"/>
    <property type="project" value="UniProtKB-UniRule"/>
</dbReference>
<evidence type="ECO:0000313" key="6">
    <source>
        <dbReference type="EMBL" id="PMS32811.1"/>
    </source>
</evidence>
<evidence type="ECO:0000256" key="1">
    <source>
        <dbReference type="ARBA" id="ARBA00023002"/>
    </source>
</evidence>
<dbReference type="RefSeq" id="WP_018440790.1">
    <property type="nucleotide sequence ID" value="NZ_KB890173.1"/>
</dbReference>
<dbReference type="HAMAP" id="MF_01401">
    <property type="entry name" value="MsrA"/>
    <property type="match status" value="1"/>
</dbReference>
<evidence type="ECO:0000256" key="4">
    <source>
        <dbReference type="HAMAP-Rule" id="MF_01401"/>
    </source>
</evidence>
<proteinExistence type="inferred from homology"/>
<sequence length="183" mass="20521">MSEASETATLGGGCFWCLEAVYLDVDGVKSVESGYAGGTVERPTYEQVCDGDTGHAEVVKVEFDPVKISYREILQIFFSIHDPTQLNRQGNDVGTQYRSVIFTHSDAQRETAAELIRELTREALFDRPIVTQIEPLDGNYWPAEAYHQNYFAQHPDQGYCTFVVAPKVAKFRAKFAAWMRPGA</sequence>
<comment type="function">
    <text evidence="4">Has an important function as a repair enzyme for proteins that have been inactivated by oxidation. Catalyzes the reversible oxidation-reduction of methionine sulfoxide in proteins to methionine.</text>
</comment>
<accession>A0A2N7WTZ5</accession>
<dbReference type="PANTHER" id="PTHR43774">
    <property type="entry name" value="PEPTIDE METHIONINE SULFOXIDE REDUCTASE"/>
    <property type="match status" value="1"/>
</dbReference>
<evidence type="ECO:0000313" key="7">
    <source>
        <dbReference type="Proteomes" id="UP000235777"/>
    </source>
</evidence>
<comment type="catalytic activity">
    <reaction evidence="3 4">
        <text>[thioredoxin]-disulfide + L-methionine + H2O = L-methionine (S)-S-oxide + [thioredoxin]-dithiol</text>
        <dbReference type="Rhea" id="RHEA:19993"/>
        <dbReference type="Rhea" id="RHEA-COMP:10698"/>
        <dbReference type="Rhea" id="RHEA-COMP:10700"/>
        <dbReference type="ChEBI" id="CHEBI:15377"/>
        <dbReference type="ChEBI" id="CHEBI:29950"/>
        <dbReference type="ChEBI" id="CHEBI:50058"/>
        <dbReference type="ChEBI" id="CHEBI:57844"/>
        <dbReference type="ChEBI" id="CHEBI:58772"/>
        <dbReference type="EC" id="1.8.4.11"/>
    </reaction>
</comment>
<feature type="domain" description="Peptide methionine sulphoxide reductase MsrA" evidence="5">
    <location>
        <begin position="7"/>
        <end position="160"/>
    </location>
</feature>
<evidence type="ECO:0000259" key="5">
    <source>
        <dbReference type="Pfam" id="PF01625"/>
    </source>
</evidence>
<keyword evidence="1 4" id="KW-0560">Oxidoreductase</keyword>
<dbReference type="Pfam" id="PF01625">
    <property type="entry name" value="PMSR"/>
    <property type="match status" value="1"/>
</dbReference>
<comment type="caution">
    <text evidence="6">The sequence shown here is derived from an EMBL/GenBank/DDBJ whole genome shotgun (WGS) entry which is preliminary data.</text>
</comment>